<dbReference type="PANTHER" id="PTHR43427">
    <property type="entry name" value="CHLORIDE CHANNEL PROTEIN CLC-E"/>
    <property type="match status" value="1"/>
</dbReference>
<evidence type="ECO:0000256" key="2">
    <source>
        <dbReference type="ARBA" id="ARBA00022448"/>
    </source>
</evidence>
<dbReference type="PANTHER" id="PTHR43427:SF6">
    <property type="entry name" value="CHLORIDE CHANNEL PROTEIN CLC-E"/>
    <property type="match status" value="1"/>
</dbReference>
<dbReference type="EMBL" id="JAPRAT010000012">
    <property type="protein sequence ID" value="MCZ0703076.1"/>
    <property type="molecule type" value="Genomic_DNA"/>
</dbReference>
<evidence type="ECO:0000256" key="7">
    <source>
        <dbReference type="ARBA" id="ARBA00023173"/>
    </source>
</evidence>
<feature type="transmembrane region" description="Helical" evidence="10">
    <location>
        <begin position="145"/>
        <end position="163"/>
    </location>
</feature>
<feature type="transmembrane region" description="Helical" evidence="10">
    <location>
        <begin position="15"/>
        <end position="37"/>
    </location>
</feature>
<dbReference type="GO" id="GO:0034707">
    <property type="term" value="C:chloride channel complex"/>
    <property type="evidence" value="ECO:0007669"/>
    <property type="project" value="UniProtKB-KW"/>
</dbReference>
<dbReference type="InterPro" id="IPR014743">
    <property type="entry name" value="Cl-channel_core"/>
</dbReference>
<keyword evidence="5" id="KW-0406">Ion transport</keyword>
<evidence type="ECO:0000256" key="5">
    <source>
        <dbReference type="ARBA" id="ARBA00023065"/>
    </source>
</evidence>
<evidence type="ECO:0000256" key="4">
    <source>
        <dbReference type="ARBA" id="ARBA00022989"/>
    </source>
</evidence>
<evidence type="ECO:0000256" key="9">
    <source>
        <dbReference type="ARBA" id="ARBA00023303"/>
    </source>
</evidence>
<evidence type="ECO:0000256" key="10">
    <source>
        <dbReference type="SAM" id="Phobius"/>
    </source>
</evidence>
<feature type="transmembrane region" description="Helical" evidence="10">
    <location>
        <begin position="255"/>
        <end position="274"/>
    </location>
</feature>
<keyword evidence="6 10" id="KW-0472">Membrane</keyword>
<accession>A0A9J6RCQ1</accession>
<organism evidence="11 12">
    <name type="scientific">Natronobacillus azotifigens</name>
    <dbReference type="NCBI Taxonomy" id="472978"/>
    <lineage>
        <taxon>Bacteria</taxon>
        <taxon>Bacillati</taxon>
        <taxon>Bacillota</taxon>
        <taxon>Bacilli</taxon>
        <taxon>Bacillales</taxon>
        <taxon>Bacillaceae</taxon>
        <taxon>Natronobacillus</taxon>
    </lineage>
</organism>
<evidence type="ECO:0000256" key="6">
    <source>
        <dbReference type="ARBA" id="ARBA00023136"/>
    </source>
</evidence>
<dbReference type="Gene3D" id="1.10.3080.10">
    <property type="entry name" value="Clc chloride channel"/>
    <property type="match status" value="1"/>
</dbReference>
<keyword evidence="12" id="KW-1185">Reference proteome</keyword>
<comment type="caution">
    <text evidence="11">The sequence shown here is derived from an EMBL/GenBank/DDBJ whole genome shotgun (WGS) entry which is preliminary data.</text>
</comment>
<comment type="subcellular location">
    <subcellularLocation>
        <location evidence="1">Membrane</location>
        <topology evidence="1">Multi-pass membrane protein</topology>
    </subcellularLocation>
</comment>
<gene>
    <name evidence="11" type="ORF">OWO01_07615</name>
</gene>
<evidence type="ECO:0000256" key="8">
    <source>
        <dbReference type="ARBA" id="ARBA00023214"/>
    </source>
</evidence>
<dbReference type="InterPro" id="IPR050368">
    <property type="entry name" value="ClC-type_chloride_channel"/>
</dbReference>
<feature type="transmembrane region" description="Helical" evidence="10">
    <location>
        <begin position="220"/>
        <end position="243"/>
    </location>
</feature>
<dbReference type="PRINTS" id="PR00762">
    <property type="entry name" value="CLCHANNEL"/>
</dbReference>
<keyword evidence="7" id="KW-0869">Chloride channel</keyword>
<evidence type="ECO:0000313" key="12">
    <source>
        <dbReference type="Proteomes" id="UP001084197"/>
    </source>
</evidence>
<feature type="transmembrane region" description="Helical" evidence="10">
    <location>
        <begin position="43"/>
        <end position="64"/>
    </location>
</feature>
<feature type="transmembrane region" description="Helical" evidence="10">
    <location>
        <begin position="295"/>
        <end position="315"/>
    </location>
</feature>
<dbReference type="InterPro" id="IPR001807">
    <property type="entry name" value="ClC"/>
</dbReference>
<feature type="transmembrane region" description="Helical" evidence="10">
    <location>
        <begin position="378"/>
        <end position="397"/>
    </location>
</feature>
<dbReference type="GO" id="GO:0005254">
    <property type="term" value="F:chloride channel activity"/>
    <property type="evidence" value="ECO:0007669"/>
    <property type="project" value="UniProtKB-KW"/>
</dbReference>
<feature type="transmembrane region" description="Helical" evidence="10">
    <location>
        <begin position="321"/>
        <end position="340"/>
    </location>
</feature>
<dbReference type="Proteomes" id="UP001084197">
    <property type="component" value="Unassembled WGS sequence"/>
</dbReference>
<dbReference type="AlphaFoldDB" id="A0A9J6RCQ1"/>
<protein>
    <submittedName>
        <fullName evidence="11">Chloride channel protein</fullName>
    </submittedName>
</protein>
<proteinExistence type="predicted"/>
<evidence type="ECO:0000313" key="11">
    <source>
        <dbReference type="EMBL" id="MCZ0703076.1"/>
    </source>
</evidence>
<keyword evidence="3 10" id="KW-0812">Transmembrane</keyword>
<keyword evidence="2" id="KW-0813">Transport</keyword>
<dbReference type="RefSeq" id="WP_268779847.1">
    <property type="nucleotide sequence ID" value="NZ_JAPRAT010000012.1"/>
</dbReference>
<reference evidence="11" key="1">
    <citation type="submission" date="2022-11" db="EMBL/GenBank/DDBJ databases">
        <title>WGS of Natronobacillus azotifigens 24KS-1, an anaerobic diazotrophic haloalkaliphile from soda-rich habitats.</title>
        <authorList>
            <person name="Sorokin D.Y."/>
            <person name="Merkel A.Y."/>
        </authorList>
    </citation>
    <scope>NUCLEOTIDE SEQUENCE</scope>
    <source>
        <strain evidence="11">24KS-1</strain>
    </source>
</reference>
<dbReference type="Pfam" id="PF00654">
    <property type="entry name" value="Voltage_CLC"/>
    <property type="match status" value="1"/>
</dbReference>
<keyword evidence="9" id="KW-0407">Ion channel</keyword>
<keyword evidence="8" id="KW-0868">Chloride</keyword>
<feature type="transmembrane region" description="Helical" evidence="10">
    <location>
        <begin position="183"/>
        <end position="200"/>
    </location>
</feature>
<name>A0A9J6RCQ1_9BACI</name>
<keyword evidence="4 10" id="KW-1133">Transmembrane helix</keyword>
<evidence type="ECO:0000256" key="3">
    <source>
        <dbReference type="ARBA" id="ARBA00022692"/>
    </source>
</evidence>
<dbReference type="SUPFAM" id="SSF81340">
    <property type="entry name" value="Clc chloride channel"/>
    <property type="match status" value="1"/>
</dbReference>
<sequence>MPKKIGFARGYMAKWLFYATLIGIGGGISALLLNTAINWVSQWGNRVPLVIAPVIGGILVSLLFKIDPNVSGSGTPKYIDGINLFKGRITKRTWLTKLLASASTIGFNGSGGVEGPMLLMGGSLANWLTSIPFINRRINKEDRRILTVCGAAGAIGAIFRSPLGGGIFAAELLYKSSLHYSDMFPAILSSTMGFVVYATFGKTDPLFTIPAYLPNPANVLYFILAGVLAGYAALLFMTIYHKVDKLGDRLSKKKFGGYLPVLGGILTGIVLIYFPEAGGTGSSFIQQIIESSFHTHFLILLLLAKMLATAFTVGFRGSAGLVIPALFIGAVTGGIIGNFLAPTSVDLASSMVIAGMAASLSSIANAPIAAAVMLIEMVGFQVGGAAVVGSVMGFIVGQKKMIYVDMHHDDPDFRSGKEFRKIDRYFEK</sequence>
<evidence type="ECO:0000256" key="1">
    <source>
        <dbReference type="ARBA" id="ARBA00004141"/>
    </source>
</evidence>
<feature type="transmembrane region" description="Helical" evidence="10">
    <location>
        <begin position="352"/>
        <end position="372"/>
    </location>
</feature>
<dbReference type="CDD" id="cd00400">
    <property type="entry name" value="Voltage_gated_ClC"/>
    <property type="match status" value="1"/>
</dbReference>